<dbReference type="EMBL" id="BPRE01000011">
    <property type="protein sequence ID" value="GJE76967.1"/>
    <property type="molecule type" value="Genomic_DNA"/>
</dbReference>
<evidence type="ECO:0000256" key="2">
    <source>
        <dbReference type="ARBA" id="ARBA00022448"/>
    </source>
</evidence>
<gene>
    <name evidence="14" type="ORF">BGCPKDLD_3567</name>
</gene>
<evidence type="ECO:0000256" key="9">
    <source>
        <dbReference type="ARBA" id="ARBA00023136"/>
    </source>
</evidence>
<evidence type="ECO:0000256" key="8">
    <source>
        <dbReference type="ARBA" id="ARBA00023077"/>
    </source>
</evidence>
<dbReference type="SMART" id="SM00965">
    <property type="entry name" value="STN"/>
    <property type="match status" value="1"/>
</dbReference>
<evidence type="ECO:0000256" key="11">
    <source>
        <dbReference type="PROSITE-ProRule" id="PRU01360"/>
    </source>
</evidence>
<dbReference type="Gene3D" id="2.40.170.20">
    <property type="entry name" value="TonB-dependent receptor, beta-barrel domain"/>
    <property type="match status" value="1"/>
</dbReference>
<comment type="similarity">
    <text evidence="11 12">Belongs to the TonB-dependent receptor family.</text>
</comment>
<evidence type="ECO:0000313" key="14">
    <source>
        <dbReference type="EMBL" id="GJE76967.1"/>
    </source>
</evidence>
<sequence>MTTAAINVQSTHHSGICRVARPIVSLLVSTALAGSFGHGALAQAAPSGSQNDADIPSLDFSIPAQPLAQAITTFSRVTNIDVVGDGAVGGNLTSPAVVGRMPASQALARLLRQTNLTYRFTGASTVAIQRPTTIAAAGPASDDGVTLDMITVQGEKFARDTFRTYSSVGVVTDQDLKDYNTYDVSGAYNRLANVRSFPTGAGNSSFAIRSLNAEGVTSPSRAAPIISVIIDGAAQNVEAMRRGSRGLWDVEQIEVLRGPQSTLQGRNSLGGSVLIKTKDPTWTPEIIVDGFAGTQSLRAGAFAISSPIIPDQVAVRVSGQVLRETKNIHYTEPSVADLARDELEQIRGKLLVKPEALPGLTALFSVSHTHDKPGWNFVTGPNFFARRFNPTIGYSAEYRDTRVDNFTAEISYDLAPGWIVTSLSTLSHTHLDIASPPKSVFERRDTREGQDIAQDLRLNFDPPGSAISGVVGVFAGRYTNDITSLFTTSSLAPYGIPNASVQELAAKNMTTSIAAYADLRYRFLDQWTLIGGGRILQEEVSGTYRGKAINEAETMINIGTCMMLNCIPRAAYGSLDESSSVKNSVFLPKFGVAYDLSPQQTIAATATEGFRSGFSEAVAGSTVINKIAPETLWSYELAYRSNWLDNRLNVNANAFYYDYTNQQILTYNPSFPGQTITQNGGQSHAYGAEIETRFRPIEELTLFSSIGLLRTKFEKALTTVGNLQGKQFPEAPAVTLAAGATWRHHSGIFVSTDASYTDGFYSAGDLMNTRSRFINSFFLLNAQIGYETKRGTITLFARNLLDRRYLTGIDQTLTGATIGEGRAIGIRGTTRF</sequence>
<dbReference type="Pfam" id="PF07660">
    <property type="entry name" value="STN"/>
    <property type="match status" value="1"/>
</dbReference>
<proteinExistence type="inferred from homology"/>
<reference evidence="14" key="2">
    <citation type="submission" date="2021-08" db="EMBL/GenBank/DDBJ databases">
        <authorList>
            <person name="Tani A."/>
            <person name="Ola A."/>
            <person name="Ogura Y."/>
            <person name="Katsura K."/>
            <person name="Hayashi T."/>
        </authorList>
    </citation>
    <scope>NUCLEOTIDE SEQUENCE</scope>
    <source>
        <strain evidence="14">DSM 14458</strain>
    </source>
</reference>
<keyword evidence="7" id="KW-0406">Ion transport</keyword>
<keyword evidence="5 11" id="KW-0812">Transmembrane</keyword>
<evidence type="ECO:0000256" key="1">
    <source>
        <dbReference type="ARBA" id="ARBA00004571"/>
    </source>
</evidence>
<keyword evidence="9 11" id="KW-0472">Membrane</keyword>
<evidence type="ECO:0000256" key="12">
    <source>
        <dbReference type="RuleBase" id="RU003357"/>
    </source>
</evidence>
<accession>A0ABQ4V0V1</accession>
<evidence type="ECO:0000313" key="15">
    <source>
        <dbReference type="Proteomes" id="UP001055093"/>
    </source>
</evidence>
<dbReference type="InterPro" id="IPR039426">
    <property type="entry name" value="TonB-dep_rcpt-like"/>
</dbReference>
<keyword evidence="8 12" id="KW-0798">TonB box</keyword>
<keyword evidence="10 11" id="KW-0998">Cell outer membrane</keyword>
<dbReference type="InterPro" id="IPR000531">
    <property type="entry name" value="Beta-barrel_TonB"/>
</dbReference>
<evidence type="ECO:0000259" key="13">
    <source>
        <dbReference type="SMART" id="SM00965"/>
    </source>
</evidence>
<keyword evidence="15" id="KW-1185">Reference proteome</keyword>
<comment type="caution">
    <text evidence="14">The sequence shown here is derived from an EMBL/GenBank/DDBJ whole genome shotgun (WGS) entry which is preliminary data.</text>
</comment>
<feature type="domain" description="Secretin/TonB short N-terminal" evidence="13">
    <location>
        <begin position="80"/>
        <end position="131"/>
    </location>
</feature>
<keyword evidence="4" id="KW-0410">Iron transport</keyword>
<dbReference type="PROSITE" id="PS52016">
    <property type="entry name" value="TONB_DEPENDENT_REC_3"/>
    <property type="match status" value="1"/>
</dbReference>
<dbReference type="InterPro" id="IPR011662">
    <property type="entry name" value="Secretin/TonB_short_N"/>
</dbReference>
<dbReference type="SUPFAM" id="SSF56935">
    <property type="entry name" value="Porins"/>
    <property type="match status" value="1"/>
</dbReference>
<organism evidence="14 15">
    <name type="scientific">Methylorubrum suomiense</name>
    <dbReference type="NCBI Taxonomy" id="144191"/>
    <lineage>
        <taxon>Bacteria</taxon>
        <taxon>Pseudomonadati</taxon>
        <taxon>Pseudomonadota</taxon>
        <taxon>Alphaproteobacteria</taxon>
        <taxon>Hyphomicrobiales</taxon>
        <taxon>Methylobacteriaceae</taxon>
        <taxon>Methylorubrum</taxon>
    </lineage>
</organism>
<reference evidence="14" key="1">
    <citation type="journal article" date="2021" name="Front. Microbiol.">
        <title>Comprehensive Comparative Genomics and Phenotyping of Methylobacterium Species.</title>
        <authorList>
            <person name="Alessa O."/>
            <person name="Ogura Y."/>
            <person name="Fujitani Y."/>
            <person name="Takami H."/>
            <person name="Hayashi T."/>
            <person name="Sahin N."/>
            <person name="Tani A."/>
        </authorList>
    </citation>
    <scope>NUCLEOTIDE SEQUENCE</scope>
    <source>
        <strain evidence="14">DSM 14458</strain>
    </source>
</reference>
<protein>
    <recommendedName>
        <fullName evidence="13">Secretin/TonB short N-terminal domain-containing protein</fullName>
    </recommendedName>
</protein>
<dbReference type="InterPro" id="IPR036942">
    <property type="entry name" value="Beta-barrel_TonB_sf"/>
</dbReference>
<dbReference type="Pfam" id="PF07715">
    <property type="entry name" value="Plug"/>
    <property type="match status" value="1"/>
</dbReference>
<dbReference type="PANTHER" id="PTHR32552:SF81">
    <property type="entry name" value="TONB-DEPENDENT OUTER MEMBRANE RECEPTOR"/>
    <property type="match status" value="1"/>
</dbReference>
<evidence type="ECO:0000256" key="5">
    <source>
        <dbReference type="ARBA" id="ARBA00022692"/>
    </source>
</evidence>
<comment type="subcellular location">
    <subcellularLocation>
        <location evidence="1 11">Cell outer membrane</location>
        <topology evidence="1 11">Multi-pass membrane protein</topology>
    </subcellularLocation>
</comment>
<name>A0ABQ4V0V1_9HYPH</name>
<evidence type="ECO:0000256" key="4">
    <source>
        <dbReference type="ARBA" id="ARBA00022496"/>
    </source>
</evidence>
<keyword evidence="2 11" id="KW-0813">Transport</keyword>
<evidence type="ECO:0000256" key="3">
    <source>
        <dbReference type="ARBA" id="ARBA00022452"/>
    </source>
</evidence>
<dbReference type="RefSeq" id="WP_238308267.1">
    <property type="nucleotide sequence ID" value="NZ_BPRE01000011.1"/>
</dbReference>
<evidence type="ECO:0000256" key="10">
    <source>
        <dbReference type="ARBA" id="ARBA00023237"/>
    </source>
</evidence>
<dbReference type="Pfam" id="PF00593">
    <property type="entry name" value="TonB_dep_Rec_b-barrel"/>
    <property type="match status" value="1"/>
</dbReference>
<keyword evidence="6" id="KW-0408">Iron</keyword>
<dbReference type="PANTHER" id="PTHR32552">
    <property type="entry name" value="FERRICHROME IRON RECEPTOR-RELATED"/>
    <property type="match status" value="1"/>
</dbReference>
<evidence type="ECO:0000256" key="6">
    <source>
        <dbReference type="ARBA" id="ARBA00023004"/>
    </source>
</evidence>
<keyword evidence="3 11" id="KW-1134">Transmembrane beta strand</keyword>
<dbReference type="Proteomes" id="UP001055093">
    <property type="component" value="Unassembled WGS sequence"/>
</dbReference>
<evidence type="ECO:0000256" key="7">
    <source>
        <dbReference type="ARBA" id="ARBA00023065"/>
    </source>
</evidence>
<dbReference type="Gene3D" id="3.55.50.30">
    <property type="match status" value="1"/>
</dbReference>
<dbReference type="InterPro" id="IPR012910">
    <property type="entry name" value="Plug_dom"/>
</dbReference>